<dbReference type="CDD" id="cd08414">
    <property type="entry name" value="PBP2_LTTR_aromatics_like"/>
    <property type="match status" value="1"/>
</dbReference>
<protein>
    <submittedName>
        <fullName evidence="6">LysR family transcriptional regulator</fullName>
    </submittedName>
</protein>
<keyword evidence="4" id="KW-0804">Transcription</keyword>
<feature type="domain" description="HTH lysR-type" evidence="5">
    <location>
        <begin position="3"/>
        <end position="60"/>
    </location>
</feature>
<keyword evidence="3" id="KW-0238">DNA-binding</keyword>
<dbReference type="Proteomes" id="UP001501303">
    <property type="component" value="Unassembled WGS sequence"/>
</dbReference>
<evidence type="ECO:0000259" key="5">
    <source>
        <dbReference type="PROSITE" id="PS50931"/>
    </source>
</evidence>
<accession>A0ABN2PB72</accession>
<dbReference type="Gene3D" id="1.10.10.10">
    <property type="entry name" value="Winged helix-like DNA-binding domain superfamily/Winged helix DNA-binding domain"/>
    <property type="match status" value="1"/>
</dbReference>
<keyword evidence="7" id="KW-1185">Reference proteome</keyword>
<dbReference type="SUPFAM" id="SSF53850">
    <property type="entry name" value="Periplasmic binding protein-like II"/>
    <property type="match status" value="1"/>
</dbReference>
<gene>
    <name evidence="6" type="ORF">GCM10009716_28000</name>
</gene>
<evidence type="ECO:0000313" key="7">
    <source>
        <dbReference type="Proteomes" id="UP001501303"/>
    </source>
</evidence>
<dbReference type="InterPro" id="IPR000847">
    <property type="entry name" value="LysR_HTH_N"/>
</dbReference>
<dbReference type="SUPFAM" id="SSF46785">
    <property type="entry name" value="Winged helix' DNA-binding domain"/>
    <property type="match status" value="1"/>
</dbReference>
<evidence type="ECO:0000256" key="2">
    <source>
        <dbReference type="ARBA" id="ARBA00023015"/>
    </source>
</evidence>
<dbReference type="Gene3D" id="3.40.190.10">
    <property type="entry name" value="Periplasmic binding protein-like II"/>
    <property type="match status" value="2"/>
</dbReference>
<evidence type="ECO:0000313" key="6">
    <source>
        <dbReference type="EMBL" id="GAA1917321.1"/>
    </source>
</evidence>
<evidence type="ECO:0000256" key="1">
    <source>
        <dbReference type="ARBA" id="ARBA00009437"/>
    </source>
</evidence>
<comment type="caution">
    <text evidence="6">The sequence shown here is derived from an EMBL/GenBank/DDBJ whole genome shotgun (WGS) entry which is preliminary data.</text>
</comment>
<dbReference type="RefSeq" id="WP_344262115.1">
    <property type="nucleotide sequence ID" value="NZ_BAAAMJ010000029.1"/>
</dbReference>
<keyword evidence="2" id="KW-0805">Transcription regulation</keyword>
<dbReference type="Pfam" id="PF03466">
    <property type="entry name" value="LysR_substrate"/>
    <property type="match status" value="1"/>
</dbReference>
<name>A0ABN2PB72_9ACTN</name>
<dbReference type="InterPro" id="IPR036390">
    <property type="entry name" value="WH_DNA-bd_sf"/>
</dbReference>
<dbReference type="PROSITE" id="PS50931">
    <property type="entry name" value="HTH_LYSR"/>
    <property type="match status" value="1"/>
</dbReference>
<reference evidence="6 7" key="1">
    <citation type="journal article" date="2019" name="Int. J. Syst. Evol. Microbiol.">
        <title>The Global Catalogue of Microorganisms (GCM) 10K type strain sequencing project: providing services to taxonomists for standard genome sequencing and annotation.</title>
        <authorList>
            <consortium name="The Broad Institute Genomics Platform"/>
            <consortium name="The Broad Institute Genome Sequencing Center for Infectious Disease"/>
            <person name="Wu L."/>
            <person name="Ma J."/>
        </authorList>
    </citation>
    <scope>NUCLEOTIDE SEQUENCE [LARGE SCALE GENOMIC DNA]</scope>
    <source>
        <strain evidence="6 7">JCM 13581</strain>
    </source>
</reference>
<dbReference type="PANTHER" id="PTHR30346:SF30">
    <property type="entry name" value="SMALL NEUTRAL PROTEASE REGULATORY PROTEIN"/>
    <property type="match status" value="1"/>
</dbReference>
<dbReference type="InterPro" id="IPR036388">
    <property type="entry name" value="WH-like_DNA-bd_sf"/>
</dbReference>
<dbReference type="PRINTS" id="PR00039">
    <property type="entry name" value="HTHLYSR"/>
</dbReference>
<sequence length="319" mass="33611">MDLELRHLRTVRAIAEAGSLNKAAGLLGVAQPALSTQLRRIERVLGGPLFRRDRKGAHLTPLGELVLDRARVLLPAVQQLREEAVRFANREPGPRRLRIGGTHGTLPGTLVGRLAGEHAQSVVDLHTAWSVSELSGLVVEGRLDFVLAGVCGQSPPPAGDRLVWEVLGRDPVFVMLPENHPAAGRRELELGLLAGERWAGVPGDGCFADCFRAACSAAGFAPLTLYEADVAACVQLAQAGDAVGLCRATFPPTAGVAVRPLTGAPLSWRHLLGWHPGSHAAATAAGVLRHARASYAQAVARSAEYASWLPGHPGFGTAS</sequence>
<dbReference type="EMBL" id="BAAAMJ010000029">
    <property type="protein sequence ID" value="GAA1917321.1"/>
    <property type="molecule type" value="Genomic_DNA"/>
</dbReference>
<dbReference type="Pfam" id="PF00126">
    <property type="entry name" value="HTH_1"/>
    <property type="match status" value="1"/>
</dbReference>
<organism evidence="6 7">
    <name type="scientific">Streptomyces sodiiphilus</name>
    <dbReference type="NCBI Taxonomy" id="226217"/>
    <lineage>
        <taxon>Bacteria</taxon>
        <taxon>Bacillati</taxon>
        <taxon>Actinomycetota</taxon>
        <taxon>Actinomycetes</taxon>
        <taxon>Kitasatosporales</taxon>
        <taxon>Streptomycetaceae</taxon>
        <taxon>Streptomyces</taxon>
    </lineage>
</organism>
<comment type="similarity">
    <text evidence="1">Belongs to the LysR transcriptional regulatory family.</text>
</comment>
<dbReference type="InterPro" id="IPR005119">
    <property type="entry name" value="LysR_subst-bd"/>
</dbReference>
<evidence type="ECO:0000256" key="4">
    <source>
        <dbReference type="ARBA" id="ARBA00023163"/>
    </source>
</evidence>
<dbReference type="PANTHER" id="PTHR30346">
    <property type="entry name" value="TRANSCRIPTIONAL DUAL REGULATOR HCAR-RELATED"/>
    <property type="match status" value="1"/>
</dbReference>
<proteinExistence type="inferred from homology"/>
<evidence type="ECO:0000256" key="3">
    <source>
        <dbReference type="ARBA" id="ARBA00023125"/>
    </source>
</evidence>